<comment type="caution">
    <text evidence="2">The sequence shown here is derived from an EMBL/GenBank/DDBJ whole genome shotgun (WGS) entry which is preliminary data.</text>
</comment>
<feature type="transmembrane region" description="Helical" evidence="1">
    <location>
        <begin position="6"/>
        <end position="24"/>
    </location>
</feature>
<keyword evidence="1" id="KW-0812">Transmembrane</keyword>
<dbReference type="AlphaFoldDB" id="A0A3R9QGT6"/>
<dbReference type="Proteomes" id="UP000275076">
    <property type="component" value="Unassembled WGS sequence"/>
</dbReference>
<evidence type="ECO:0000313" key="2">
    <source>
        <dbReference type="EMBL" id="RSL30219.1"/>
    </source>
</evidence>
<sequence>MLWILFTGNIWLLVILYIFLADVYKQASSFVSRTPNIISTPAVFFAFCSGLLLTHMYSGMFVDISIAAAFLGLGAGVMFGSLYHRDAAMIGAASGFMSGIMAPMLGEISGRSPLILVVSHLIFFMFLLYFRFYDQK</sequence>
<protein>
    <submittedName>
        <fullName evidence="2">Uncharacterized protein</fullName>
    </submittedName>
</protein>
<dbReference type="RefSeq" id="WP_125561132.1">
    <property type="nucleotide sequence ID" value="NZ_RBVX01000041.1"/>
</dbReference>
<feature type="transmembrane region" description="Helical" evidence="1">
    <location>
        <begin position="60"/>
        <end position="80"/>
    </location>
</feature>
<accession>A0A3R9QGT6</accession>
<proteinExistence type="predicted"/>
<keyword evidence="1" id="KW-0472">Membrane</keyword>
<evidence type="ECO:0000313" key="3">
    <source>
        <dbReference type="Proteomes" id="UP000275076"/>
    </source>
</evidence>
<organism evidence="2 3">
    <name type="scientific">Salibacterium salarium</name>
    <dbReference type="NCBI Taxonomy" id="284579"/>
    <lineage>
        <taxon>Bacteria</taxon>
        <taxon>Bacillati</taxon>
        <taxon>Bacillota</taxon>
        <taxon>Bacilli</taxon>
        <taxon>Bacillales</taxon>
        <taxon>Bacillaceae</taxon>
    </lineage>
</organism>
<evidence type="ECO:0000256" key="1">
    <source>
        <dbReference type="SAM" id="Phobius"/>
    </source>
</evidence>
<gene>
    <name evidence="2" type="ORF">D7Z54_27405</name>
</gene>
<dbReference type="OrthoDB" id="2629631at2"/>
<name>A0A3R9QGT6_9BACI</name>
<feature type="transmembrane region" description="Helical" evidence="1">
    <location>
        <begin position="36"/>
        <end position="54"/>
    </location>
</feature>
<keyword evidence="3" id="KW-1185">Reference proteome</keyword>
<dbReference type="EMBL" id="RBVX01000041">
    <property type="protein sequence ID" value="RSL30219.1"/>
    <property type="molecule type" value="Genomic_DNA"/>
</dbReference>
<reference evidence="2 3" key="1">
    <citation type="submission" date="2018-10" db="EMBL/GenBank/DDBJ databases">
        <title>Draft genome sequence of Bacillus salarius IM0101, isolated from a hypersaline soil in Inner Mongolia, China.</title>
        <authorList>
            <person name="Yamprayoonswat W."/>
            <person name="Boonvisut S."/>
            <person name="Jumpathong W."/>
            <person name="Sittihan S."/>
            <person name="Ruangsuj P."/>
            <person name="Wanthongcharoen S."/>
            <person name="Thongpramul N."/>
            <person name="Pimmason S."/>
            <person name="Yu B."/>
            <person name="Yasawong M."/>
        </authorList>
    </citation>
    <scope>NUCLEOTIDE SEQUENCE [LARGE SCALE GENOMIC DNA]</scope>
    <source>
        <strain evidence="2 3">IM0101</strain>
    </source>
</reference>
<feature type="transmembrane region" description="Helical" evidence="1">
    <location>
        <begin position="112"/>
        <end position="130"/>
    </location>
</feature>
<keyword evidence="1" id="KW-1133">Transmembrane helix</keyword>